<dbReference type="SUPFAM" id="SSF52540">
    <property type="entry name" value="P-loop containing nucleoside triphosphate hydrolases"/>
    <property type="match status" value="1"/>
</dbReference>
<organism evidence="11 12">
    <name type="scientific">Oldenlandia corymbosa var. corymbosa</name>
    <dbReference type="NCBI Taxonomy" id="529605"/>
    <lineage>
        <taxon>Eukaryota</taxon>
        <taxon>Viridiplantae</taxon>
        <taxon>Streptophyta</taxon>
        <taxon>Embryophyta</taxon>
        <taxon>Tracheophyta</taxon>
        <taxon>Spermatophyta</taxon>
        <taxon>Magnoliopsida</taxon>
        <taxon>eudicotyledons</taxon>
        <taxon>Gunneridae</taxon>
        <taxon>Pentapetalae</taxon>
        <taxon>asterids</taxon>
        <taxon>lamiids</taxon>
        <taxon>Gentianales</taxon>
        <taxon>Rubiaceae</taxon>
        <taxon>Rubioideae</taxon>
        <taxon>Spermacoceae</taxon>
        <taxon>Hedyotis-Oldenlandia complex</taxon>
        <taxon>Oldenlandia</taxon>
    </lineage>
</organism>
<keyword evidence="5" id="KW-0547">Nucleotide-binding</keyword>
<dbReference type="Pfam" id="PF00005">
    <property type="entry name" value="ABC_tran"/>
    <property type="match status" value="1"/>
</dbReference>
<evidence type="ECO:0000256" key="9">
    <source>
        <dbReference type="SAM" id="Phobius"/>
    </source>
</evidence>
<evidence type="ECO:0000313" key="11">
    <source>
        <dbReference type="EMBL" id="CAI9104068.1"/>
    </source>
</evidence>
<feature type="transmembrane region" description="Helical" evidence="9">
    <location>
        <begin position="432"/>
        <end position="453"/>
    </location>
</feature>
<keyword evidence="8 9" id="KW-0472">Membrane</keyword>
<proteinExistence type="inferred from homology"/>
<feature type="transmembrane region" description="Helical" evidence="9">
    <location>
        <begin position="537"/>
        <end position="558"/>
    </location>
</feature>
<keyword evidence="12" id="KW-1185">Reference proteome</keyword>
<keyword evidence="6" id="KW-0067">ATP-binding</keyword>
<feature type="transmembrane region" description="Helical" evidence="9">
    <location>
        <begin position="509"/>
        <end position="530"/>
    </location>
</feature>
<dbReference type="GO" id="GO:0140359">
    <property type="term" value="F:ABC-type transporter activity"/>
    <property type="evidence" value="ECO:0007669"/>
    <property type="project" value="InterPro"/>
</dbReference>
<dbReference type="EMBL" id="OX459121">
    <property type="protein sequence ID" value="CAI9104068.1"/>
    <property type="molecule type" value="Genomic_DNA"/>
</dbReference>
<dbReference type="PROSITE" id="PS00211">
    <property type="entry name" value="ABC_TRANSPORTER_1"/>
    <property type="match status" value="1"/>
</dbReference>
<evidence type="ECO:0000313" key="12">
    <source>
        <dbReference type="Proteomes" id="UP001161247"/>
    </source>
</evidence>
<dbReference type="AlphaFoldDB" id="A0AAV1DB25"/>
<protein>
    <submittedName>
        <fullName evidence="11">OLC1v1002677C2</fullName>
    </submittedName>
</protein>
<dbReference type="InterPro" id="IPR003593">
    <property type="entry name" value="AAA+_ATPase"/>
</dbReference>
<dbReference type="PROSITE" id="PS50893">
    <property type="entry name" value="ABC_TRANSPORTER_2"/>
    <property type="match status" value="1"/>
</dbReference>
<feature type="transmembrane region" description="Helical" evidence="9">
    <location>
        <begin position="474"/>
        <end position="497"/>
    </location>
</feature>
<dbReference type="Pfam" id="PF19055">
    <property type="entry name" value="ABC2_membrane_7"/>
    <property type="match status" value="1"/>
</dbReference>
<dbReference type="PANTHER" id="PTHR48042">
    <property type="entry name" value="ABC TRANSPORTER G FAMILY MEMBER 11"/>
    <property type="match status" value="1"/>
</dbReference>
<dbReference type="GO" id="GO:0016887">
    <property type="term" value="F:ATP hydrolysis activity"/>
    <property type="evidence" value="ECO:0007669"/>
    <property type="project" value="InterPro"/>
</dbReference>
<keyword evidence="3" id="KW-0813">Transport</keyword>
<keyword evidence="7 9" id="KW-1133">Transmembrane helix</keyword>
<evidence type="ECO:0000256" key="8">
    <source>
        <dbReference type="ARBA" id="ARBA00023136"/>
    </source>
</evidence>
<dbReference type="InterPro" id="IPR052215">
    <property type="entry name" value="Plant_ABCG"/>
</dbReference>
<evidence type="ECO:0000256" key="3">
    <source>
        <dbReference type="ARBA" id="ARBA00022448"/>
    </source>
</evidence>
<accession>A0AAV1DB25</accession>
<evidence type="ECO:0000256" key="2">
    <source>
        <dbReference type="ARBA" id="ARBA00005814"/>
    </source>
</evidence>
<dbReference type="InterPro" id="IPR003439">
    <property type="entry name" value="ABC_transporter-like_ATP-bd"/>
</dbReference>
<keyword evidence="4 9" id="KW-0812">Transmembrane</keyword>
<dbReference type="GO" id="GO:0016020">
    <property type="term" value="C:membrane"/>
    <property type="evidence" value="ECO:0007669"/>
    <property type="project" value="UniProtKB-SubCell"/>
</dbReference>
<dbReference type="PANTHER" id="PTHR48042:SF4">
    <property type="entry name" value="ABC TRANSPORTER DOMAIN-CONTAINING PROTEIN"/>
    <property type="match status" value="1"/>
</dbReference>
<evidence type="ECO:0000256" key="5">
    <source>
        <dbReference type="ARBA" id="ARBA00022741"/>
    </source>
</evidence>
<reference evidence="11" key="1">
    <citation type="submission" date="2023-03" db="EMBL/GenBank/DDBJ databases">
        <authorList>
            <person name="Julca I."/>
        </authorList>
    </citation>
    <scope>NUCLEOTIDE SEQUENCE</scope>
</reference>
<evidence type="ECO:0000256" key="4">
    <source>
        <dbReference type="ARBA" id="ARBA00022692"/>
    </source>
</evidence>
<comment type="subcellular location">
    <subcellularLocation>
        <location evidence="1">Membrane</location>
        <topology evidence="1">Multi-pass membrane protein</topology>
    </subcellularLocation>
</comment>
<feature type="domain" description="ABC transporter" evidence="10">
    <location>
        <begin position="59"/>
        <end position="303"/>
    </location>
</feature>
<sequence>MAACNDSNTYDHVGDIEQYEIDVSTKMEKEVLHDDDEDHGEGNEETTRRFGGQREGVFLTWDDLWVSVRDGKRGSKSILRGLTGYARPGELLAIMGPSGSGKSTLLDALAGRLDSKSKQSGDIMINGRTQRLAYGTSAYVTQDDILTWTLTTREAVYYSAQLQLPNTMSKAEKRERAENTIKEMGLQSCIDTRIGGWESKGLSGGQQRRVSICIEILTRPKLLFLDEPTSGLDSAASYYVVDRIVKLAREYGMTVFASMHQPSAEVFKLIDNLCLLSLGRTIYFGSTFAVNQFFSSSGFSNPNLINPADHCLMMINTDFDEDIESGFPGKQTTKELLDKIVESYTSSDLYNLTLEEVARINAQQIGAVKITKNGPTCFRQCLVLTKRSFLNMYRDLGYYWLRLAIYIALAFGLGTVFYNVGNSYSSINARGSMIMFVVSLLTMMAIGGFPSFVEEMKVFRRERLNGHYGVAAFVISNIISSFLFLLLIAAIPGAISYYLSGLKMAPENFVYFTLVLLVCIMLVEGLMMIVASLVPNFLMGLIISAGMQGVMMLSGGFFRLPDDLPKVFWKYPLYFISFHRYGFQGLYKNEFEGLKFPNNGIMGGSSSWIDGETILRDVWQVELSYSKWIDLAILMLMAISYRILFFGIIKSREKLKPIIKHLSMGISHERE</sequence>
<comment type="similarity">
    <text evidence="2">Belongs to the ABC transporter superfamily. ABCG family. Eye pigment precursor importer (TC 3.A.1.204) subfamily.</text>
</comment>
<name>A0AAV1DB25_OLDCO</name>
<evidence type="ECO:0000256" key="6">
    <source>
        <dbReference type="ARBA" id="ARBA00022840"/>
    </source>
</evidence>
<evidence type="ECO:0000256" key="7">
    <source>
        <dbReference type="ARBA" id="ARBA00022989"/>
    </source>
</evidence>
<dbReference type="GO" id="GO:0005524">
    <property type="term" value="F:ATP binding"/>
    <property type="evidence" value="ECO:0007669"/>
    <property type="project" value="UniProtKB-KW"/>
</dbReference>
<dbReference type="InterPro" id="IPR043926">
    <property type="entry name" value="ABCG_dom"/>
</dbReference>
<dbReference type="InterPro" id="IPR017871">
    <property type="entry name" value="ABC_transporter-like_CS"/>
</dbReference>
<feature type="transmembrane region" description="Helical" evidence="9">
    <location>
        <begin position="628"/>
        <end position="649"/>
    </location>
</feature>
<dbReference type="Proteomes" id="UP001161247">
    <property type="component" value="Chromosome 4"/>
</dbReference>
<dbReference type="FunFam" id="3.40.50.300:FF:001174">
    <property type="entry name" value="ABC transporter family protein-like"/>
    <property type="match status" value="1"/>
</dbReference>
<feature type="transmembrane region" description="Helical" evidence="9">
    <location>
        <begin position="396"/>
        <end position="420"/>
    </location>
</feature>
<dbReference type="InterPro" id="IPR027417">
    <property type="entry name" value="P-loop_NTPase"/>
</dbReference>
<dbReference type="InterPro" id="IPR013525">
    <property type="entry name" value="ABC2_TM"/>
</dbReference>
<gene>
    <name evidence="11" type="ORF">OLC1_LOCUS13080</name>
</gene>
<evidence type="ECO:0000259" key="10">
    <source>
        <dbReference type="PROSITE" id="PS50893"/>
    </source>
</evidence>
<dbReference type="Pfam" id="PF01061">
    <property type="entry name" value="ABC2_membrane"/>
    <property type="match status" value="1"/>
</dbReference>
<evidence type="ECO:0000256" key="1">
    <source>
        <dbReference type="ARBA" id="ARBA00004141"/>
    </source>
</evidence>
<dbReference type="Gene3D" id="3.40.50.300">
    <property type="entry name" value="P-loop containing nucleotide triphosphate hydrolases"/>
    <property type="match status" value="1"/>
</dbReference>
<dbReference type="SMART" id="SM00382">
    <property type="entry name" value="AAA"/>
    <property type="match status" value="1"/>
</dbReference>